<dbReference type="InterPro" id="IPR006195">
    <property type="entry name" value="aa-tRNA-synth_II"/>
</dbReference>
<gene>
    <name evidence="11" type="primary">lysS_26</name>
    <name evidence="11" type="ORF">SDC9_88803</name>
</gene>
<dbReference type="FunFam" id="2.40.50.140:FF:000024">
    <property type="entry name" value="Lysine--tRNA ligase"/>
    <property type="match status" value="1"/>
</dbReference>
<dbReference type="GO" id="GO:0005524">
    <property type="term" value="F:ATP binding"/>
    <property type="evidence" value="ECO:0007669"/>
    <property type="project" value="UniProtKB-KW"/>
</dbReference>
<dbReference type="PRINTS" id="PR00982">
    <property type="entry name" value="TRNASYNTHLYS"/>
</dbReference>
<dbReference type="GO" id="GO:0000049">
    <property type="term" value="F:tRNA binding"/>
    <property type="evidence" value="ECO:0007669"/>
    <property type="project" value="TreeGrafter"/>
</dbReference>
<dbReference type="CDD" id="cd04322">
    <property type="entry name" value="LysRS_N"/>
    <property type="match status" value="1"/>
</dbReference>
<evidence type="ECO:0000256" key="3">
    <source>
        <dbReference type="ARBA" id="ARBA00022598"/>
    </source>
</evidence>
<evidence type="ECO:0000256" key="2">
    <source>
        <dbReference type="ARBA" id="ARBA00013166"/>
    </source>
</evidence>
<dbReference type="NCBIfam" id="TIGR00499">
    <property type="entry name" value="lysS_bact"/>
    <property type="match status" value="1"/>
</dbReference>
<evidence type="ECO:0000256" key="6">
    <source>
        <dbReference type="ARBA" id="ARBA00022840"/>
    </source>
</evidence>
<dbReference type="PROSITE" id="PS50862">
    <property type="entry name" value="AA_TRNA_LIGASE_II"/>
    <property type="match status" value="1"/>
</dbReference>
<dbReference type="GO" id="GO:0006430">
    <property type="term" value="P:lysyl-tRNA aminoacylation"/>
    <property type="evidence" value="ECO:0007669"/>
    <property type="project" value="InterPro"/>
</dbReference>
<dbReference type="InterPro" id="IPR018149">
    <property type="entry name" value="Lys-tRNA-synth_II_C"/>
</dbReference>
<dbReference type="GO" id="GO:0005829">
    <property type="term" value="C:cytosol"/>
    <property type="evidence" value="ECO:0007669"/>
    <property type="project" value="TreeGrafter"/>
</dbReference>
<evidence type="ECO:0000256" key="1">
    <source>
        <dbReference type="ARBA" id="ARBA00008226"/>
    </source>
</evidence>
<protein>
    <recommendedName>
        <fullName evidence="2">lysine--tRNA ligase</fullName>
        <ecNumber evidence="2">6.1.1.6</ecNumber>
    </recommendedName>
</protein>
<evidence type="ECO:0000256" key="9">
    <source>
        <dbReference type="ARBA" id="ARBA00048573"/>
    </source>
</evidence>
<keyword evidence="8" id="KW-0030">Aminoacyl-tRNA synthetase</keyword>
<dbReference type="PANTHER" id="PTHR42918">
    <property type="entry name" value="LYSYL-TRNA SYNTHETASE"/>
    <property type="match status" value="1"/>
</dbReference>
<organism evidence="11">
    <name type="scientific">bioreactor metagenome</name>
    <dbReference type="NCBI Taxonomy" id="1076179"/>
    <lineage>
        <taxon>unclassified sequences</taxon>
        <taxon>metagenomes</taxon>
        <taxon>ecological metagenomes</taxon>
    </lineage>
</organism>
<dbReference type="Pfam" id="PF00152">
    <property type="entry name" value="tRNA-synt_2"/>
    <property type="match status" value="1"/>
</dbReference>
<keyword evidence="6" id="KW-0067">ATP-binding</keyword>
<dbReference type="SUPFAM" id="SSF55681">
    <property type="entry name" value="Class II aaRS and biotin synthetases"/>
    <property type="match status" value="1"/>
</dbReference>
<dbReference type="InterPro" id="IPR045864">
    <property type="entry name" value="aa-tRNA-synth_II/BPL/LPL"/>
</dbReference>
<evidence type="ECO:0000259" key="10">
    <source>
        <dbReference type="PROSITE" id="PS50862"/>
    </source>
</evidence>
<evidence type="ECO:0000256" key="7">
    <source>
        <dbReference type="ARBA" id="ARBA00022917"/>
    </source>
</evidence>
<keyword evidence="7" id="KW-0648">Protein biosynthesis</keyword>
<keyword evidence="4" id="KW-0479">Metal-binding</keyword>
<proteinExistence type="inferred from homology"/>
<dbReference type="CDD" id="cd00775">
    <property type="entry name" value="LysRS_core"/>
    <property type="match status" value="1"/>
</dbReference>
<dbReference type="EC" id="6.1.1.6" evidence="2"/>
<dbReference type="GO" id="GO:0046872">
    <property type="term" value="F:metal ion binding"/>
    <property type="evidence" value="ECO:0007669"/>
    <property type="project" value="UniProtKB-KW"/>
</dbReference>
<dbReference type="GO" id="GO:0004824">
    <property type="term" value="F:lysine-tRNA ligase activity"/>
    <property type="evidence" value="ECO:0007669"/>
    <property type="project" value="UniProtKB-EC"/>
</dbReference>
<keyword evidence="5" id="KW-0547">Nucleotide-binding</keyword>
<sequence>MSETVENADVAEVQNQETEGIFEQRKAKAMELAAGGVNPWGERFDGAEKVVALRAKFNSEAAPEVEQPAVAAGRLMAMRVMGKSIFADLQDSSGKIQLFVNKNELGEEAYLAFRKLDIGDIIGVMVQLFLTRMGELTIKVHECRLLCKSLRPLPEKFHGLTNVEQRYRQRYLDLITNSESMDVFRKRFAILREVRNFLTEREFVEVETPMMQPIPGGASATPFKTYYEALSTEMYMRIAPELYLKRLLVGGFERVFEMNRNFRNEGIDRRHSPEFTMLELYQAYGNCETMMELIESMITTVAMKVCGTLQIDNGAGKVINLEKPWRRVTYHDLVREKGGADWFDVTPAERVKRAQALGLDVDDRTPDFEVTNEVYEKLIEHTLIQPTFVMRMPAVLLPLARACKDDANLVDVFELEINGQEIAPAYTELNDPIEQRKRFTEQFERDKAAGELITDKIDEDFLTALEYGMPPAGGMGVGIDRLVILLTGADSIRDVILFPHMKNRK</sequence>
<name>A0A644ZQH8_9ZZZZ</name>
<dbReference type="NCBIfam" id="NF001756">
    <property type="entry name" value="PRK00484.1"/>
    <property type="match status" value="1"/>
</dbReference>
<dbReference type="Pfam" id="PF01336">
    <property type="entry name" value="tRNA_anti-codon"/>
    <property type="match status" value="1"/>
</dbReference>
<dbReference type="Gene3D" id="3.30.930.10">
    <property type="entry name" value="Bira Bifunctional Protein, Domain 2"/>
    <property type="match status" value="1"/>
</dbReference>
<feature type="domain" description="Aminoacyl-transfer RNA synthetases class-II family profile" evidence="10">
    <location>
        <begin position="190"/>
        <end position="499"/>
    </location>
</feature>
<dbReference type="InterPro" id="IPR002313">
    <property type="entry name" value="Lys-tRNA-ligase_II"/>
</dbReference>
<accession>A0A644ZQH8</accession>
<dbReference type="InterPro" id="IPR004364">
    <property type="entry name" value="Aa-tRNA-synt_II"/>
</dbReference>
<evidence type="ECO:0000313" key="11">
    <source>
        <dbReference type="EMBL" id="MPM42141.1"/>
    </source>
</evidence>
<comment type="similarity">
    <text evidence="1">Belongs to the class-II aminoacyl-tRNA synthetase family.</text>
</comment>
<keyword evidence="3 11" id="KW-0436">Ligase</keyword>
<reference evidence="11" key="1">
    <citation type="submission" date="2019-08" db="EMBL/GenBank/DDBJ databases">
        <authorList>
            <person name="Kucharzyk K."/>
            <person name="Murdoch R.W."/>
            <person name="Higgins S."/>
            <person name="Loffler F."/>
        </authorList>
    </citation>
    <scope>NUCLEOTIDE SEQUENCE</scope>
</reference>
<comment type="catalytic activity">
    <reaction evidence="9">
        <text>tRNA(Lys) + L-lysine + ATP = L-lysyl-tRNA(Lys) + AMP + diphosphate</text>
        <dbReference type="Rhea" id="RHEA:20792"/>
        <dbReference type="Rhea" id="RHEA-COMP:9696"/>
        <dbReference type="Rhea" id="RHEA-COMP:9697"/>
        <dbReference type="ChEBI" id="CHEBI:30616"/>
        <dbReference type="ChEBI" id="CHEBI:32551"/>
        <dbReference type="ChEBI" id="CHEBI:33019"/>
        <dbReference type="ChEBI" id="CHEBI:78442"/>
        <dbReference type="ChEBI" id="CHEBI:78529"/>
        <dbReference type="ChEBI" id="CHEBI:456215"/>
        <dbReference type="EC" id="6.1.1.6"/>
    </reaction>
</comment>
<dbReference type="EMBL" id="VSSQ01009617">
    <property type="protein sequence ID" value="MPM42141.1"/>
    <property type="molecule type" value="Genomic_DNA"/>
</dbReference>
<comment type="caution">
    <text evidence="11">The sequence shown here is derived from an EMBL/GenBank/DDBJ whole genome shotgun (WGS) entry which is preliminary data.</text>
</comment>
<dbReference type="PANTHER" id="PTHR42918:SF15">
    <property type="entry name" value="LYSINE--TRNA LIGASE, CHLOROPLASTIC_MITOCHONDRIAL"/>
    <property type="match status" value="1"/>
</dbReference>
<evidence type="ECO:0000256" key="4">
    <source>
        <dbReference type="ARBA" id="ARBA00022723"/>
    </source>
</evidence>
<evidence type="ECO:0000256" key="5">
    <source>
        <dbReference type="ARBA" id="ARBA00022741"/>
    </source>
</evidence>
<dbReference type="AlphaFoldDB" id="A0A644ZQH8"/>
<dbReference type="InterPro" id="IPR004365">
    <property type="entry name" value="NA-bd_OB_tRNA"/>
</dbReference>
<dbReference type="InterPro" id="IPR012340">
    <property type="entry name" value="NA-bd_OB-fold"/>
</dbReference>
<dbReference type="Gene3D" id="2.40.50.140">
    <property type="entry name" value="Nucleic acid-binding proteins"/>
    <property type="match status" value="1"/>
</dbReference>
<evidence type="ECO:0000256" key="8">
    <source>
        <dbReference type="ARBA" id="ARBA00023146"/>
    </source>
</evidence>
<dbReference type="SUPFAM" id="SSF50249">
    <property type="entry name" value="Nucleic acid-binding proteins"/>
    <property type="match status" value="1"/>
</dbReference>
<dbReference type="InterPro" id="IPR044136">
    <property type="entry name" value="Lys-tRNA-ligase_II_N"/>
</dbReference>
<dbReference type="HAMAP" id="MF_00252">
    <property type="entry name" value="Lys_tRNA_synth_class2"/>
    <property type="match status" value="1"/>
</dbReference>